<evidence type="ECO:0000313" key="11">
    <source>
        <dbReference type="Proteomes" id="UP000247696"/>
    </source>
</evidence>
<organism evidence="10 11">
    <name type="scientific">Corynebacterium provencense</name>
    <dbReference type="NCBI Taxonomy" id="1737425"/>
    <lineage>
        <taxon>Bacteria</taxon>
        <taxon>Bacillati</taxon>
        <taxon>Actinomycetota</taxon>
        <taxon>Actinomycetes</taxon>
        <taxon>Mycobacteriales</taxon>
        <taxon>Corynebacteriaceae</taxon>
        <taxon>Corynebacterium</taxon>
    </lineage>
</organism>
<evidence type="ECO:0000256" key="6">
    <source>
        <dbReference type="ARBA" id="ARBA00093780"/>
    </source>
</evidence>
<protein>
    <recommendedName>
        <fullName evidence="7">Biotin synthase auxiliary protein</fullName>
    </recommendedName>
</protein>
<feature type="domain" description="Biotin synthase auxiliary protein C-terminal" evidence="9">
    <location>
        <begin position="58"/>
        <end position="83"/>
    </location>
</feature>
<evidence type="ECO:0000256" key="8">
    <source>
        <dbReference type="SAM" id="MobiDB-lite"/>
    </source>
</evidence>
<gene>
    <name evidence="10" type="ORF">Csp1_17250</name>
</gene>
<dbReference type="KEGG" id="cpre:Csp1_17250"/>
<reference evidence="11" key="1">
    <citation type="submission" date="2017-11" db="EMBL/GenBank/DDBJ databases">
        <title>Otitis media/interna in a cat caused by the recently described species Corynebacterium provencense.</title>
        <authorList>
            <person name="Kittl S."/>
            <person name="Brodard I."/>
            <person name="Rychener L."/>
            <person name="Jores J."/>
            <person name="Roosje P."/>
            <person name="Gobeli Brawand S."/>
        </authorList>
    </citation>
    <scope>NUCLEOTIDE SEQUENCE [LARGE SCALE GENOMIC DNA]</scope>
    <source>
        <strain evidence="11">17KM38</strain>
    </source>
</reference>
<comment type="function">
    <text evidence="5">Required for the activity of the biotin synthase BioB.</text>
</comment>
<evidence type="ECO:0000256" key="7">
    <source>
        <dbReference type="ARBA" id="ARBA00093796"/>
    </source>
</evidence>
<keyword evidence="2" id="KW-0479">Metal-binding</keyword>
<evidence type="ECO:0000313" key="10">
    <source>
        <dbReference type="EMBL" id="AWT26507.1"/>
    </source>
</evidence>
<keyword evidence="11" id="KW-1185">Reference proteome</keyword>
<dbReference type="Pfam" id="PF26519">
    <property type="entry name" value="BsaP"/>
    <property type="match status" value="1"/>
</dbReference>
<sequence>MPANGQKTGSRRRPRGTGPWDPWTGADLGAGEWISHSPAQEAGLDVPRYCPECGRRRTVQVTPHGWTAVCPRHGETSSAESEQR</sequence>
<proteinExistence type="inferred from homology"/>
<name>A0A2Z3YWS1_9CORY</name>
<comment type="similarity">
    <text evidence="6">Belongs to the BsaP family.</text>
</comment>
<keyword evidence="4" id="KW-0408">Iron</keyword>
<evidence type="ECO:0000256" key="1">
    <source>
        <dbReference type="ARBA" id="ARBA00001915"/>
    </source>
</evidence>
<dbReference type="Proteomes" id="UP000247696">
    <property type="component" value="Chromosome"/>
</dbReference>
<evidence type="ECO:0000256" key="5">
    <source>
        <dbReference type="ARBA" id="ARBA00093761"/>
    </source>
</evidence>
<dbReference type="InterPro" id="IPR058605">
    <property type="entry name" value="BsaP_C"/>
</dbReference>
<dbReference type="EMBL" id="CP024988">
    <property type="protein sequence ID" value="AWT26507.1"/>
    <property type="molecule type" value="Genomic_DNA"/>
</dbReference>
<evidence type="ECO:0000259" key="9">
    <source>
        <dbReference type="Pfam" id="PF26519"/>
    </source>
</evidence>
<dbReference type="OrthoDB" id="3829284at2"/>
<comment type="cofactor">
    <cofactor evidence="1">
        <name>iron-sulfur cluster</name>
        <dbReference type="ChEBI" id="CHEBI:30408"/>
    </cofactor>
</comment>
<evidence type="ECO:0000256" key="2">
    <source>
        <dbReference type="ARBA" id="ARBA00022723"/>
    </source>
</evidence>
<accession>A0A2Z3YWS1</accession>
<keyword evidence="3" id="KW-0093">Biotin biosynthesis</keyword>
<evidence type="ECO:0000256" key="3">
    <source>
        <dbReference type="ARBA" id="ARBA00022756"/>
    </source>
</evidence>
<evidence type="ECO:0000256" key="4">
    <source>
        <dbReference type="ARBA" id="ARBA00023004"/>
    </source>
</evidence>
<dbReference type="AlphaFoldDB" id="A0A2Z3YWS1"/>
<feature type="region of interest" description="Disordered" evidence="8">
    <location>
        <begin position="1"/>
        <end position="31"/>
    </location>
</feature>
<dbReference type="STRING" id="1737425.GCA_900049755_02651"/>